<dbReference type="InterPro" id="IPR046776">
    <property type="entry name" value="Pectate_lyase_5"/>
</dbReference>
<sequence length="597" mass="64070">MINKDINEIDFTNDISSSTGQSALNTSLLSGELSANSSNPFNSTYKDIARTLTINGQNHTLDLGNNYIAFYNQNVNSNFWNLTLKNMTLKANDNAGYSPFYFQNMGTNQQKNSSITFDNVNANLSKTQLFYGEDTPVILAGNTIIKDDLGKTGLGSLGAGYYNGIVCRSLTVTPDANVTMTVNTPDYAMNLWKPTPGAYVEENNNAVWLNSDDGNITIGKNAKFTINSTTQDMRGLASRAAGSTMKVEDGAQVVMNLANGHSTAIFAGNLDVGKNASIDITTMQDNNSEAASLPIAGATVVNSPLNWTNGVLNANGYHYAPISIGSFTFLQPLTHETHAINMEQGSTIRIHRGKANTITPLISFGSGSSNNNKTYTMTVGKGATLDLQDGAYGTVRAYTSYTMGLANSFPHAVEGPLNSQPTSFYPCGLITMFGVNGVNSLTFNSPKYVNLQRTDTTKTGSLIRLEGGTNEVNVNGSSINSIPTSAYDVKQTMLGKDSQNWQISQLTTYNGIGNTGLAFMPAGKKQNSVLSTNAETYTMGMSNGKVLMSPTQSGLNTYQYNNGVIAQGAPTQTGGNYVQSKDNLKSFLDNFNWWTPA</sequence>
<proteinExistence type="predicted"/>
<evidence type="ECO:0000313" key="2">
    <source>
        <dbReference type="Proteomes" id="UP001206357"/>
    </source>
</evidence>
<gene>
    <name evidence="1" type="ORF">NSA17_06825</name>
</gene>
<dbReference type="Pfam" id="PF20585">
    <property type="entry name" value="Pectate_lyase_5"/>
    <property type="match status" value="1"/>
</dbReference>
<dbReference type="AlphaFoldDB" id="A0AAW5M082"/>
<evidence type="ECO:0000313" key="1">
    <source>
        <dbReference type="EMBL" id="MCR1915139.1"/>
    </source>
</evidence>
<dbReference type="Proteomes" id="UP001206357">
    <property type="component" value="Unassembled WGS sequence"/>
</dbReference>
<comment type="caution">
    <text evidence="1">The sequence shown here is derived from an EMBL/GenBank/DDBJ whole genome shotgun (WGS) entry which is preliminary data.</text>
</comment>
<protein>
    <submittedName>
        <fullName evidence="1">Uncharacterized protein</fullName>
    </submittedName>
</protein>
<name>A0AAW5M082_LACJH</name>
<reference evidence="1" key="1">
    <citation type="submission" date="2022-07" db="EMBL/GenBank/DDBJ databases">
        <title>Enhanced cultured diversity of the mouse gut microbiota enables custom-made synthetic communities.</title>
        <authorList>
            <person name="Afrizal A."/>
        </authorList>
    </citation>
    <scope>NUCLEOTIDE SEQUENCE</scope>
    <source>
        <strain evidence="1">DSM 100219</strain>
    </source>
</reference>
<organism evidence="1 2">
    <name type="scientific">Lactobacillus johnsonii</name>
    <dbReference type="NCBI Taxonomy" id="33959"/>
    <lineage>
        <taxon>Bacteria</taxon>
        <taxon>Bacillati</taxon>
        <taxon>Bacillota</taxon>
        <taxon>Bacilli</taxon>
        <taxon>Lactobacillales</taxon>
        <taxon>Lactobacillaceae</taxon>
        <taxon>Lactobacillus</taxon>
    </lineage>
</organism>
<accession>A0AAW5M082</accession>
<dbReference type="EMBL" id="JANKAU010000007">
    <property type="protein sequence ID" value="MCR1915139.1"/>
    <property type="molecule type" value="Genomic_DNA"/>
</dbReference>